<dbReference type="GO" id="GO:0015171">
    <property type="term" value="F:amino acid transmembrane transporter activity"/>
    <property type="evidence" value="ECO:0007669"/>
    <property type="project" value="TreeGrafter"/>
</dbReference>
<comment type="caution">
    <text evidence="7">The sequence shown here is derived from an EMBL/GenBank/DDBJ whole genome shotgun (WGS) entry which is preliminary data.</text>
</comment>
<name>A0A429XX62_9BACI</name>
<evidence type="ECO:0000256" key="6">
    <source>
        <dbReference type="SAM" id="Phobius"/>
    </source>
</evidence>
<proteinExistence type="predicted"/>
<sequence length="208" mass="22556">MLELSTLGTFILVVIGLFLVPGPAVLLTVSRTIQGGRKTGILTGLGIATGDFIHTLFAALGLSAILMTSATAFNLVKYAGAIYLIYMGIKAIVERTNKQNIASVSKAPSLQSYSQAILAEVLNPKTAIFFLAFLPQFIHPEKGPAIVQFLLLGFIFVVMSCLYTSMIVISIRPIGRLMKRTTNLGKWSGKFAGLIYIWLGVKVAFQQR</sequence>
<feature type="transmembrane region" description="Helical" evidence="6">
    <location>
        <begin position="72"/>
        <end position="93"/>
    </location>
</feature>
<keyword evidence="5 6" id="KW-0472">Membrane</keyword>
<evidence type="ECO:0000256" key="1">
    <source>
        <dbReference type="ARBA" id="ARBA00004651"/>
    </source>
</evidence>
<gene>
    <name evidence="7" type="ORF">D4T97_014485</name>
</gene>
<evidence type="ECO:0000313" key="8">
    <source>
        <dbReference type="Proteomes" id="UP000287156"/>
    </source>
</evidence>
<dbReference type="Pfam" id="PF01810">
    <property type="entry name" value="LysE"/>
    <property type="match status" value="1"/>
</dbReference>
<dbReference type="AlphaFoldDB" id="A0A429XX62"/>
<evidence type="ECO:0000256" key="2">
    <source>
        <dbReference type="ARBA" id="ARBA00022475"/>
    </source>
</evidence>
<organism evidence="7 8">
    <name type="scientific">Siminovitchia acidinfaciens</name>
    <dbReference type="NCBI Taxonomy" id="2321395"/>
    <lineage>
        <taxon>Bacteria</taxon>
        <taxon>Bacillati</taxon>
        <taxon>Bacillota</taxon>
        <taxon>Bacilli</taxon>
        <taxon>Bacillales</taxon>
        <taxon>Bacillaceae</taxon>
        <taxon>Siminovitchia</taxon>
    </lineage>
</organism>
<protein>
    <submittedName>
        <fullName evidence="7">LysE family translocator</fullName>
    </submittedName>
</protein>
<dbReference type="RefSeq" id="WP_126051464.1">
    <property type="nucleotide sequence ID" value="NZ_QYTV02000006.1"/>
</dbReference>
<keyword evidence="8" id="KW-1185">Reference proteome</keyword>
<evidence type="ECO:0000256" key="3">
    <source>
        <dbReference type="ARBA" id="ARBA00022692"/>
    </source>
</evidence>
<dbReference type="PIRSF" id="PIRSF006324">
    <property type="entry name" value="LeuE"/>
    <property type="match status" value="1"/>
</dbReference>
<comment type="subcellular location">
    <subcellularLocation>
        <location evidence="1">Cell membrane</location>
        <topology evidence="1">Multi-pass membrane protein</topology>
    </subcellularLocation>
</comment>
<dbReference type="InterPro" id="IPR001123">
    <property type="entry name" value="LeuE-type"/>
</dbReference>
<dbReference type="PANTHER" id="PTHR30086:SF20">
    <property type="entry name" value="ARGININE EXPORTER PROTEIN ARGO-RELATED"/>
    <property type="match status" value="1"/>
</dbReference>
<dbReference type="OrthoDB" id="9784202at2"/>
<reference evidence="7" key="1">
    <citation type="submission" date="2018-12" db="EMBL/GenBank/DDBJ databases">
        <authorList>
            <person name="Sun L."/>
            <person name="Chen Z."/>
        </authorList>
    </citation>
    <scope>NUCLEOTIDE SEQUENCE [LARGE SCALE GENOMIC DNA]</scope>
    <source>
        <strain evidence="7">3-2-2</strain>
    </source>
</reference>
<evidence type="ECO:0000256" key="5">
    <source>
        <dbReference type="ARBA" id="ARBA00023136"/>
    </source>
</evidence>
<feature type="transmembrane region" description="Helical" evidence="6">
    <location>
        <begin position="41"/>
        <end position="66"/>
    </location>
</feature>
<dbReference type="Proteomes" id="UP000287156">
    <property type="component" value="Unassembled WGS sequence"/>
</dbReference>
<keyword evidence="2" id="KW-1003">Cell membrane</keyword>
<feature type="transmembrane region" description="Helical" evidence="6">
    <location>
        <begin position="146"/>
        <end position="171"/>
    </location>
</feature>
<feature type="transmembrane region" description="Helical" evidence="6">
    <location>
        <begin position="6"/>
        <end position="29"/>
    </location>
</feature>
<evidence type="ECO:0000313" key="7">
    <source>
        <dbReference type="EMBL" id="RST73083.1"/>
    </source>
</evidence>
<feature type="transmembrane region" description="Helical" evidence="6">
    <location>
        <begin position="113"/>
        <end position="134"/>
    </location>
</feature>
<accession>A0A429XX62</accession>
<keyword evidence="3 6" id="KW-0812">Transmembrane</keyword>
<dbReference type="EMBL" id="QYTV02000006">
    <property type="protein sequence ID" value="RST73083.1"/>
    <property type="molecule type" value="Genomic_DNA"/>
</dbReference>
<dbReference type="GO" id="GO:0005886">
    <property type="term" value="C:plasma membrane"/>
    <property type="evidence" value="ECO:0007669"/>
    <property type="project" value="UniProtKB-SubCell"/>
</dbReference>
<keyword evidence="4 6" id="KW-1133">Transmembrane helix</keyword>
<dbReference type="PANTHER" id="PTHR30086">
    <property type="entry name" value="ARGININE EXPORTER PROTEIN ARGO"/>
    <property type="match status" value="1"/>
</dbReference>
<evidence type="ECO:0000256" key="4">
    <source>
        <dbReference type="ARBA" id="ARBA00022989"/>
    </source>
</evidence>